<protein>
    <submittedName>
        <fullName evidence="5">Thioredoxin domain protein</fullName>
    </submittedName>
</protein>
<feature type="transmembrane region" description="Helical" evidence="2">
    <location>
        <begin position="162"/>
        <end position="186"/>
    </location>
</feature>
<dbReference type="InterPro" id="IPR036249">
    <property type="entry name" value="Thioredoxin-like_sf"/>
</dbReference>
<dbReference type="InterPro" id="IPR013766">
    <property type="entry name" value="Thioredoxin_domain"/>
</dbReference>
<sequence>MRTLLWLLVGLFGCVLGLPLELTDVSFDHDTQVGTHGTTGPWFVKFYAPWCGHCRRMETAWNELADALTNEVNVASVDATKNKMLAERFKIAGYPTLIYFKDEKMYRHSGPRTLEALEQFARSDYQKMKAESIPKPLTKLDLIRRNFAHFVQDMEHVYTQRLAAAVAFVFMGLSAGMAIGAACAAFSMKRSRRATEFSDKKKL</sequence>
<dbReference type="Gene3D" id="3.40.30.10">
    <property type="entry name" value="Glutaredoxin"/>
    <property type="match status" value="1"/>
</dbReference>
<dbReference type="PROSITE" id="PS00194">
    <property type="entry name" value="THIOREDOXIN_1"/>
    <property type="match status" value="1"/>
</dbReference>
<evidence type="ECO:0000313" key="6">
    <source>
        <dbReference type="Proteomes" id="UP000019763"/>
    </source>
</evidence>
<dbReference type="GO" id="GO:0005783">
    <property type="term" value="C:endoplasmic reticulum"/>
    <property type="evidence" value="ECO:0007669"/>
    <property type="project" value="TreeGrafter"/>
</dbReference>
<dbReference type="InterPro" id="IPR017937">
    <property type="entry name" value="Thioredoxin_CS"/>
</dbReference>
<dbReference type="GeneID" id="22912684"/>
<dbReference type="EMBL" id="AFNH02000549">
    <property type="protein sequence ID" value="EZG66962.1"/>
    <property type="molecule type" value="Genomic_DNA"/>
</dbReference>
<dbReference type="PROSITE" id="PS51352">
    <property type="entry name" value="THIOREDOXIN_2"/>
    <property type="match status" value="1"/>
</dbReference>
<dbReference type="PANTHER" id="PTHR45672:SF11">
    <property type="entry name" value="PROTEIN DISULFIDE-ISOMERASE C17H9.14C"/>
    <property type="match status" value="1"/>
</dbReference>
<feature type="chain" id="PRO_5001511585" evidence="3">
    <location>
        <begin position="18"/>
        <end position="203"/>
    </location>
</feature>
<proteinExistence type="inferred from homology"/>
<dbReference type="RefSeq" id="XP_011130399.1">
    <property type="nucleotide sequence ID" value="XM_011132097.1"/>
</dbReference>
<dbReference type="AlphaFoldDB" id="A0A023B714"/>
<gene>
    <name evidence="5" type="ORF">GNI_073290</name>
</gene>
<evidence type="ECO:0000256" key="1">
    <source>
        <dbReference type="ARBA" id="ARBA00006347"/>
    </source>
</evidence>
<organism evidence="5 6">
    <name type="scientific">Gregarina niphandrodes</name>
    <name type="common">Septate eugregarine</name>
    <dbReference type="NCBI Taxonomy" id="110365"/>
    <lineage>
        <taxon>Eukaryota</taxon>
        <taxon>Sar</taxon>
        <taxon>Alveolata</taxon>
        <taxon>Apicomplexa</taxon>
        <taxon>Conoidasida</taxon>
        <taxon>Gregarinasina</taxon>
        <taxon>Eugregarinorida</taxon>
        <taxon>Gregarinidae</taxon>
        <taxon>Gregarina</taxon>
    </lineage>
</organism>
<dbReference type="GO" id="GO:0006457">
    <property type="term" value="P:protein folding"/>
    <property type="evidence" value="ECO:0007669"/>
    <property type="project" value="TreeGrafter"/>
</dbReference>
<comment type="caution">
    <text evidence="5">The sequence shown here is derived from an EMBL/GenBank/DDBJ whole genome shotgun (WGS) entry which is preliminary data.</text>
</comment>
<dbReference type="eggNOG" id="KOG0191">
    <property type="taxonomic scope" value="Eukaryota"/>
</dbReference>
<dbReference type="SUPFAM" id="SSF52833">
    <property type="entry name" value="Thioredoxin-like"/>
    <property type="match status" value="1"/>
</dbReference>
<dbReference type="InterPro" id="IPR051063">
    <property type="entry name" value="PDI"/>
</dbReference>
<keyword evidence="2" id="KW-0812">Transmembrane</keyword>
<feature type="signal peptide" evidence="3">
    <location>
        <begin position="1"/>
        <end position="17"/>
    </location>
</feature>
<evidence type="ECO:0000256" key="2">
    <source>
        <dbReference type="SAM" id="Phobius"/>
    </source>
</evidence>
<keyword evidence="6" id="KW-1185">Reference proteome</keyword>
<dbReference type="Proteomes" id="UP000019763">
    <property type="component" value="Unassembled WGS sequence"/>
</dbReference>
<dbReference type="CDD" id="cd02961">
    <property type="entry name" value="PDI_a_family"/>
    <property type="match status" value="1"/>
</dbReference>
<reference evidence="5" key="1">
    <citation type="submission" date="2013-12" db="EMBL/GenBank/DDBJ databases">
        <authorList>
            <person name="Omoto C.K."/>
            <person name="Sibley D."/>
            <person name="Venepally P."/>
            <person name="Hadjithomas M."/>
            <person name="Karamycheva S."/>
            <person name="Brunk B."/>
            <person name="Roos D."/>
            <person name="Caler E."/>
            <person name="Lorenzi H."/>
        </authorList>
    </citation>
    <scope>NUCLEOTIDE SEQUENCE</scope>
</reference>
<evidence type="ECO:0000259" key="4">
    <source>
        <dbReference type="PROSITE" id="PS51352"/>
    </source>
</evidence>
<dbReference type="OrthoDB" id="72053at2759"/>
<feature type="domain" description="Thioredoxin" evidence="4">
    <location>
        <begin position="16"/>
        <end position="126"/>
    </location>
</feature>
<evidence type="ECO:0000256" key="3">
    <source>
        <dbReference type="SAM" id="SignalP"/>
    </source>
</evidence>
<keyword evidence="2" id="KW-1133">Transmembrane helix</keyword>
<dbReference type="GO" id="GO:0003756">
    <property type="term" value="F:protein disulfide isomerase activity"/>
    <property type="evidence" value="ECO:0007669"/>
    <property type="project" value="TreeGrafter"/>
</dbReference>
<name>A0A023B714_GRENI</name>
<keyword evidence="3" id="KW-0732">Signal</keyword>
<dbReference type="PRINTS" id="PR00421">
    <property type="entry name" value="THIOREDOXIN"/>
</dbReference>
<evidence type="ECO:0000313" key="5">
    <source>
        <dbReference type="EMBL" id="EZG66962.1"/>
    </source>
</evidence>
<dbReference type="OMA" id="METAWNE"/>
<comment type="similarity">
    <text evidence="1">Belongs to the protein disulfide isomerase family.</text>
</comment>
<dbReference type="VEuPathDB" id="CryptoDB:GNI_073290"/>
<dbReference type="PANTHER" id="PTHR45672">
    <property type="entry name" value="PROTEIN DISULFIDE-ISOMERASE C17H9.14C-RELATED"/>
    <property type="match status" value="1"/>
</dbReference>
<dbReference type="Pfam" id="PF00085">
    <property type="entry name" value="Thioredoxin"/>
    <property type="match status" value="1"/>
</dbReference>
<accession>A0A023B714</accession>
<keyword evidence="2" id="KW-0472">Membrane</keyword>